<dbReference type="OrthoDB" id="990242at2759"/>
<keyword evidence="4" id="KW-1185">Reference proteome</keyword>
<reference evidence="1" key="2">
    <citation type="submission" date="2017-06" db="EMBL/GenBank/DDBJ databases">
        <title>The pomegranate genome and the genomics of punicalagin biosynthesis.</title>
        <authorList>
            <person name="Xu C."/>
        </authorList>
    </citation>
    <scope>NUCLEOTIDE SEQUENCE [LARGE SCALE GENOMIC DNA]</scope>
    <source>
        <tissue evidence="1">Fresh leaf</tissue>
    </source>
</reference>
<protein>
    <submittedName>
        <fullName evidence="1">Uncharacterized protein</fullName>
    </submittedName>
</protein>
<accession>A0A218XT74</accession>
<evidence type="ECO:0000313" key="4">
    <source>
        <dbReference type="Proteomes" id="UP000233551"/>
    </source>
</evidence>
<sequence>MALLPEEMRNEAEVFHGHDVCQQKLALLLAEIGLPNVLVSSPEIEEFCYVKPLGLVWLRLRNRAECKVVDNIVISYDTHVTARVEPNRIHKLTGIRAKECFVWVNLSEIEIRTKGRKTPAPSGSGLITFRTSVGFSRSFPVSAFE</sequence>
<dbReference type="Gene3D" id="2.30.240.10">
    <property type="entry name" value="At5g01610-like"/>
    <property type="match status" value="1"/>
</dbReference>
<dbReference type="AlphaFoldDB" id="A0A218XT74"/>
<dbReference type="SUPFAM" id="SSF141562">
    <property type="entry name" value="At5g01610-like"/>
    <property type="match status" value="1"/>
</dbReference>
<dbReference type="STRING" id="22663.A0A218XT74"/>
<evidence type="ECO:0000313" key="2">
    <source>
        <dbReference type="EMBL" id="PKI62658.1"/>
    </source>
</evidence>
<dbReference type="InterPro" id="IPR007493">
    <property type="entry name" value="DUF538"/>
</dbReference>
<dbReference type="Pfam" id="PF04398">
    <property type="entry name" value="DUF538"/>
    <property type="match status" value="1"/>
</dbReference>
<evidence type="ECO:0000313" key="3">
    <source>
        <dbReference type="Proteomes" id="UP000197138"/>
    </source>
</evidence>
<dbReference type="GeneID" id="116208949"/>
<proteinExistence type="predicted"/>
<dbReference type="EMBL" id="MTKT01000799">
    <property type="protein sequence ID" value="OWM88018.1"/>
    <property type="molecule type" value="Genomic_DNA"/>
</dbReference>
<dbReference type="EMBL" id="PGOL01000953">
    <property type="protein sequence ID" value="PKI62658.1"/>
    <property type="molecule type" value="Genomic_DNA"/>
</dbReference>
<dbReference type="Proteomes" id="UP000233551">
    <property type="component" value="Unassembled WGS sequence"/>
</dbReference>
<name>A0A218XT74_PUNGR</name>
<reference evidence="2 4" key="3">
    <citation type="submission" date="2017-11" db="EMBL/GenBank/DDBJ databases">
        <title>De-novo sequencing of pomegranate (Punica granatum L.) genome.</title>
        <authorList>
            <person name="Akparov Z."/>
            <person name="Amiraslanov A."/>
            <person name="Hajiyeva S."/>
            <person name="Abbasov M."/>
            <person name="Kaur K."/>
            <person name="Hamwieh A."/>
            <person name="Solovyev V."/>
            <person name="Salamov A."/>
            <person name="Braich B."/>
            <person name="Kosarev P."/>
            <person name="Mahmoud A."/>
            <person name="Hajiyev E."/>
            <person name="Babayeva S."/>
            <person name="Izzatullayeva V."/>
            <person name="Mammadov A."/>
            <person name="Mammadov A."/>
            <person name="Sharifova S."/>
            <person name="Ojaghi J."/>
            <person name="Eynullazada K."/>
            <person name="Bayramov B."/>
            <person name="Abdulazimova A."/>
            <person name="Shahmuradov I."/>
        </authorList>
    </citation>
    <scope>NUCLEOTIDE SEQUENCE [LARGE SCALE GENOMIC DNA]</scope>
    <source>
        <strain evidence="2">AG2017</strain>
        <strain evidence="4">cv. AG2017</strain>
        <tissue evidence="2">Leaf</tissue>
    </source>
</reference>
<dbReference type="PANTHER" id="PTHR31676">
    <property type="entry name" value="T31J12.3 PROTEIN-RELATED"/>
    <property type="match status" value="1"/>
</dbReference>
<dbReference type="InterPro" id="IPR036758">
    <property type="entry name" value="At5g01610-like"/>
</dbReference>
<reference evidence="3" key="1">
    <citation type="journal article" date="2017" name="Plant J.">
        <title>The pomegranate (Punica granatum L.) genome and the genomics of punicalagin biosynthesis.</title>
        <authorList>
            <person name="Qin G."/>
            <person name="Xu C."/>
            <person name="Ming R."/>
            <person name="Tang H."/>
            <person name="Guyot R."/>
            <person name="Kramer E.M."/>
            <person name="Hu Y."/>
            <person name="Yi X."/>
            <person name="Qi Y."/>
            <person name="Xu X."/>
            <person name="Gao Z."/>
            <person name="Pan H."/>
            <person name="Jian J."/>
            <person name="Tian Y."/>
            <person name="Yue Z."/>
            <person name="Xu Y."/>
        </authorList>
    </citation>
    <scope>NUCLEOTIDE SEQUENCE [LARGE SCALE GENOMIC DNA]</scope>
    <source>
        <strain evidence="3">cv. Dabenzi</strain>
    </source>
</reference>
<dbReference type="PANTHER" id="PTHR31676:SF10">
    <property type="entry name" value="EXPRESSED PROTEIN"/>
    <property type="match status" value="1"/>
</dbReference>
<gene>
    <name evidence="1" type="ORF">CDL15_Pgr016591</name>
    <name evidence="2" type="ORF">CRG98_016929</name>
</gene>
<comment type="caution">
    <text evidence="1">The sequence shown here is derived from an EMBL/GenBank/DDBJ whole genome shotgun (WGS) entry which is preliminary data.</text>
</comment>
<organism evidence="1 3">
    <name type="scientific">Punica granatum</name>
    <name type="common">Pomegranate</name>
    <dbReference type="NCBI Taxonomy" id="22663"/>
    <lineage>
        <taxon>Eukaryota</taxon>
        <taxon>Viridiplantae</taxon>
        <taxon>Streptophyta</taxon>
        <taxon>Embryophyta</taxon>
        <taxon>Tracheophyta</taxon>
        <taxon>Spermatophyta</taxon>
        <taxon>Magnoliopsida</taxon>
        <taxon>eudicotyledons</taxon>
        <taxon>Gunneridae</taxon>
        <taxon>Pentapetalae</taxon>
        <taxon>rosids</taxon>
        <taxon>malvids</taxon>
        <taxon>Myrtales</taxon>
        <taxon>Lythraceae</taxon>
        <taxon>Punica</taxon>
    </lineage>
</organism>
<evidence type="ECO:0000313" key="1">
    <source>
        <dbReference type="EMBL" id="OWM88018.1"/>
    </source>
</evidence>
<dbReference type="Proteomes" id="UP000197138">
    <property type="component" value="Unassembled WGS sequence"/>
</dbReference>